<dbReference type="PANTHER" id="PTHR31876">
    <property type="entry name" value="COV-LIKE PROTEIN 1"/>
    <property type="match status" value="1"/>
</dbReference>
<keyword evidence="1" id="KW-0472">Membrane</keyword>
<organism evidence="2 3">
    <name type="scientific">Donghicola tyrosinivorans</name>
    <dbReference type="NCBI Taxonomy" id="1652492"/>
    <lineage>
        <taxon>Bacteria</taxon>
        <taxon>Pseudomonadati</taxon>
        <taxon>Pseudomonadota</taxon>
        <taxon>Alphaproteobacteria</taxon>
        <taxon>Rhodobacterales</taxon>
        <taxon>Roseobacteraceae</taxon>
        <taxon>Donghicola</taxon>
    </lineage>
</organism>
<accession>A0A2T0WEP1</accession>
<proteinExistence type="predicted"/>
<reference evidence="2 3" key="1">
    <citation type="submission" date="2018-03" db="EMBL/GenBank/DDBJ databases">
        <title>Genomic Encyclopedia of Archaeal and Bacterial Type Strains, Phase II (KMG-II): from individual species to whole genera.</title>
        <authorList>
            <person name="Goeker M."/>
        </authorList>
    </citation>
    <scope>NUCLEOTIDE SEQUENCE [LARGE SCALE GENOMIC DNA]</scope>
    <source>
        <strain evidence="2 3">DSM 100212</strain>
    </source>
</reference>
<gene>
    <name evidence="2" type="ORF">CLV74_1178</name>
</gene>
<protein>
    <submittedName>
        <fullName evidence="2">Putative membrane protein</fullName>
    </submittedName>
</protein>
<keyword evidence="3" id="KW-1185">Reference proteome</keyword>
<feature type="transmembrane region" description="Helical" evidence="1">
    <location>
        <begin position="25"/>
        <end position="49"/>
    </location>
</feature>
<comment type="caution">
    <text evidence="2">The sequence shown here is derived from an EMBL/GenBank/DDBJ whole genome shotgun (WGS) entry which is preliminary data.</text>
</comment>
<dbReference type="Pfam" id="PF04367">
    <property type="entry name" value="DUF502"/>
    <property type="match status" value="1"/>
</dbReference>
<dbReference type="AlphaFoldDB" id="A0A2T0WEP1"/>
<name>A0A2T0WEP1_9RHOB</name>
<keyword evidence="1" id="KW-1133">Transmembrane helix</keyword>
<dbReference type="EMBL" id="PVTQ01000017">
    <property type="protein sequence ID" value="PRY85183.1"/>
    <property type="molecule type" value="Genomic_DNA"/>
</dbReference>
<dbReference type="Proteomes" id="UP000238392">
    <property type="component" value="Unassembled WGS sequence"/>
</dbReference>
<evidence type="ECO:0000313" key="2">
    <source>
        <dbReference type="EMBL" id="PRY85183.1"/>
    </source>
</evidence>
<sequence length="248" mass="27712">MTTPFDDNSHPVHKPGLFARLRGNFFTGVVVIAPLGLTAWLVWTVVGWVDSFVMPFVPRAYHPEELFMRYFGVESPIDIRGFGVIFFLLFTILIGWIAKGLIGRSFIRWGERQVDRMPVVRSIYSGVKQLAETVFAQSERSFEKACLVQYPRKGIWAIGFISTEAKGEIVRRSDTMEDLISVFVPTTPNPTSGFLLFFAASEVVELDMAIEEAAKLVISAGLVYPPERLPNVNPVTDVAQKLTASGKH</sequence>
<dbReference type="RefSeq" id="WP_106267692.1">
    <property type="nucleotide sequence ID" value="NZ_PVTQ01000017.1"/>
</dbReference>
<evidence type="ECO:0000256" key="1">
    <source>
        <dbReference type="SAM" id="Phobius"/>
    </source>
</evidence>
<dbReference type="InterPro" id="IPR007462">
    <property type="entry name" value="COV1-like"/>
</dbReference>
<dbReference type="PANTHER" id="PTHR31876:SF26">
    <property type="entry name" value="PROTEIN LIKE COV 2"/>
    <property type="match status" value="1"/>
</dbReference>
<dbReference type="OrthoDB" id="9780267at2"/>
<keyword evidence="1" id="KW-0812">Transmembrane</keyword>
<evidence type="ECO:0000313" key="3">
    <source>
        <dbReference type="Proteomes" id="UP000238392"/>
    </source>
</evidence>
<feature type="transmembrane region" description="Helical" evidence="1">
    <location>
        <begin position="79"/>
        <end position="98"/>
    </location>
</feature>